<gene>
    <name evidence="2" type="ORF">PCOR1329_LOCUS45540</name>
</gene>
<protein>
    <submittedName>
        <fullName evidence="2">Uncharacterized protein</fullName>
    </submittedName>
</protein>
<comment type="caution">
    <text evidence="2">The sequence shown here is derived from an EMBL/GenBank/DDBJ whole genome shotgun (WGS) entry which is preliminary data.</text>
</comment>
<keyword evidence="3" id="KW-1185">Reference proteome</keyword>
<sequence length="101" mass="11787">MEVRGGFSSMYYSRSGREPEGSRLPRCWLLRDLFFEFLFMAIELAWGVTATRCWLAGVISQSFHSRSGRELFVIMLQLLLLIERADVYEGQWLDYMPGIPQ</sequence>
<accession>A0ABN9U9I6</accession>
<proteinExistence type="predicted"/>
<dbReference type="EMBL" id="CAUYUJ010015477">
    <property type="protein sequence ID" value="CAK0854416.1"/>
    <property type="molecule type" value="Genomic_DNA"/>
</dbReference>
<evidence type="ECO:0000313" key="2">
    <source>
        <dbReference type="EMBL" id="CAK0854416.1"/>
    </source>
</evidence>
<evidence type="ECO:0000313" key="3">
    <source>
        <dbReference type="Proteomes" id="UP001189429"/>
    </source>
</evidence>
<dbReference type="Proteomes" id="UP001189429">
    <property type="component" value="Unassembled WGS sequence"/>
</dbReference>
<organism evidence="2 3">
    <name type="scientific">Prorocentrum cordatum</name>
    <dbReference type="NCBI Taxonomy" id="2364126"/>
    <lineage>
        <taxon>Eukaryota</taxon>
        <taxon>Sar</taxon>
        <taxon>Alveolata</taxon>
        <taxon>Dinophyceae</taxon>
        <taxon>Prorocentrales</taxon>
        <taxon>Prorocentraceae</taxon>
        <taxon>Prorocentrum</taxon>
    </lineage>
</organism>
<evidence type="ECO:0000256" key="1">
    <source>
        <dbReference type="SAM" id="MobiDB-lite"/>
    </source>
</evidence>
<name>A0ABN9U9I6_9DINO</name>
<feature type="region of interest" description="Disordered" evidence="1">
    <location>
        <begin position="1"/>
        <end position="22"/>
    </location>
</feature>
<reference evidence="2" key="1">
    <citation type="submission" date="2023-10" db="EMBL/GenBank/DDBJ databases">
        <authorList>
            <person name="Chen Y."/>
            <person name="Shah S."/>
            <person name="Dougan E. K."/>
            <person name="Thang M."/>
            <person name="Chan C."/>
        </authorList>
    </citation>
    <scope>NUCLEOTIDE SEQUENCE [LARGE SCALE GENOMIC DNA]</scope>
</reference>